<dbReference type="InterPro" id="IPR014776">
    <property type="entry name" value="4pyrrole_Mease_sub2"/>
</dbReference>
<evidence type="ECO:0000313" key="6">
    <source>
        <dbReference type="EMBL" id="GMI38559.1"/>
    </source>
</evidence>
<evidence type="ECO:0000256" key="3">
    <source>
        <dbReference type="ARBA" id="ARBA00022691"/>
    </source>
</evidence>
<organism evidence="6 7">
    <name type="scientific">Tetraparma gracilis</name>
    <dbReference type="NCBI Taxonomy" id="2962635"/>
    <lineage>
        <taxon>Eukaryota</taxon>
        <taxon>Sar</taxon>
        <taxon>Stramenopiles</taxon>
        <taxon>Ochrophyta</taxon>
        <taxon>Bolidophyceae</taxon>
        <taxon>Parmales</taxon>
        <taxon>Triparmaceae</taxon>
        <taxon>Tetraparma</taxon>
    </lineage>
</organism>
<protein>
    <recommendedName>
        <fullName evidence="5">Tetrapyrrole methylase domain-containing protein</fullName>
    </recommendedName>
</protein>
<keyword evidence="1 4" id="KW-0489">Methyltransferase</keyword>
<dbReference type="InterPro" id="IPR014777">
    <property type="entry name" value="4pyrrole_Mease_sub1"/>
</dbReference>
<dbReference type="PROSITE" id="PS00840">
    <property type="entry name" value="SUMT_2"/>
    <property type="match status" value="1"/>
</dbReference>
<evidence type="ECO:0000259" key="5">
    <source>
        <dbReference type="Pfam" id="PF00590"/>
    </source>
</evidence>
<dbReference type="NCBIfam" id="TIGR01469">
    <property type="entry name" value="cobA_cysG_Cterm"/>
    <property type="match status" value="1"/>
</dbReference>
<evidence type="ECO:0000256" key="2">
    <source>
        <dbReference type="ARBA" id="ARBA00022679"/>
    </source>
</evidence>
<evidence type="ECO:0000313" key="7">
    <source>
        <dbReference type="Proteomes" id="UP001165060"/>
    </source>
</evidence>
<evidence type="ECO:0000256" key="4">
    <source>
        <dbReference type="RuleBase" id="RU003960"/>
    </source>
</evidence>
<dbReference type="EMBL" id="BRYB01002039">
    <property type="protein sequence ID" value="GMI38559.1"/>
    <property type="molecule type" value="Genomic_DNA"/>
</dbReference>
<dbReference type="InterPro" id="IPR000878">
    <property type="entry name" value="4pyrrol_Mease"/>
</dbReference>
<evidence type="ECO:0000256" key="1">
    <source>
        <dbReference type="ARBA" id="ARBA00022603"/>
    </source>
</evidence>
<name>A0ABQ6N294_9STRA</name>
<dbReference type="Pfam" id="PF00590">
    <property type="entry name" value="TP_methylase"/>
    <property type="match status" value="1"/>
</dbReference>
<dbReference type="PANTHER" id="PTHR45790">
    <property type="entry name" value="SIROHEME SYNTHASE-RELATED"/>
    <property type="match status" value="1"/>
</dbReference>
<dbReference type="InterPro" id="IPR006366">
    <property type="entry name" value="CobA/CysG_C"/>
</dbReference>
<sequence>MVGSGPGDPELLTLAAHRMLLDPSALVVADRLVPPAILSLVRGELRVANKAPGCAERAQREIYAWCREGLEEGRRVVRLKIGDPFVFGRGGEEVLEFRGMGVEPTVVPGVSASLSAPLLAGIPVTHRGVANQVVVCTGYGREGTSPDLIRYHPEQTVVFLMAVGKLPTLSASLISSAAYPPSTRVAIVESAGTPQQRVVLGPLDRIASIAEENGVRAPATIVVGDVVDVLIGEGGKVEGVAEGGSVTGAIAAAAGMT</sequence>
<gene>
    <name evidence="6" type="ORF">TeGR_g14078</name>
</gene>
<dbReference type="InterPro" id="IPR050161">
    <property type="entry name" value="Siro_Cobalamin_biosynth"/>
</dbReference>
<feature type="domain" description="Tetrapyrrole methylase" evidence="5">
    <location>
        <begin position="1"/>
        <end position="206"/>
    </location>
</feature>
<keyword evidence="3" id="KW-0949">S-adenosyl-L-methionine</keyword>
<dbReference type="InterPro" id="IPR035996">
    <property type="entry name" value="4pyrrol_Methylase_sf"/>
</dbReference>
<dbReference type="SUPFAM" id="SSF53790">
    <property type="entry name" value="Tetrapyrrole methylase"/>
    <property type="match status" value="1"/>
</dbReference>
<dbReference type="InterPro" id="IPR003043">
    <property type="entry name" value="Uropor_MeTrfase_CS"/>
</dbReference>
<dbReference type="CDD" id="cd11642">
    <property type="entry name" value="SUMT"/>
    <property type="match status" value="1"/>
</dbReference>
<dbReference type="PANTHER" id="PTHR45790:SF6">
    <property type="entry name" value="UROPORPHYRINOGEN-III C-METHYLTRANSFERASE"/>
    <property type="match status" value="1"/>
</dbReference>
<reference evidence="6 7" key="1">
    <citation type="journal article" date="2023" name="Commun. Biol.">
        <title>Genome analysis of Parmales, the sister group of diatoms, reveals the evolutionary specialization of diatoms from phago-mixotrophs to photoautotrophs.</title>
        <authorList>
            <person name="Ban H."/>
            <person name="Sato S."/>
            <person name="Yoshikawa S."/>
            <person name="Yamada K."/>
            <person name="Nakamura Y."/>
            <person name="Ichinomiya M."/>
            <person name="Sato N."/>
            <person name="Blanc-Mathieu R."/>
            <person name="Endo H."/>
            <person name="Kuwata A."/>
            <person name="Ogata H."/>
        </authorList>
    </citation>
    <scope>NUCLEOTIDE SEQUENCE [LARGE SCALE GENOMIC DNA]</scope>
</reference>
<dbReference type="Proteomes" id="UP001165060">
    <property type="component" value="Unassembled WGS sequence"/>
</dbReference>
<keyword evidence="2 4" id="KW-0808">Transferase</keyword>
<accession>A0ABQ6N294</accession>
<comment type="similarity">
    <text evidence="4">Belongs to the precorrin methyltransferase family.</text>
</comment>
<dbReference type="Gene3D" id="3.40.1010.10">
    <property type="entry name" value="Cobalt-precorrin-4 Transmethylase, Domain 1"/>
    <property type="match status" value="1"/>
</dbReference>
<keyword evidence="7" id="KW-1185">Reference proteome</keyword>
<dbReference type="Gene3D" id="3.30.950.10">
    <property type="entry name" value="Methyltransferase, Cobalt-precorrin-4 Transmethylase, Domain 2"/>
    <property type="match status" value="1"/>
</dbReference>
<comment type="caution">
    <text evidence="6">The sequence shown here is derived from an EMBL/GenBank/DDBJ whole genome shotgun (WGS) entry which is preliminary data.</text>
</comment>
<proteinExistence type="inferred from homology"/>